<organism evidence="2">
    <name type="scientific">Panicum hallii</name>
    <dbReference type="NCBI Taxonomy" id="206008"/>
    <lineage>
        <taxon>Eukaryota</taxon>
        <taxon>Viridiplantae</taxon>
        <taxon>Streptophyta</taxon>
        <taxon>Embryophyta</taxon>
        <taxon>Tracheophyta</taxon>
        <taxon>Spermatophyta</taxon>
        <taxon>Magnoliopsida</taxon>
        <taxon>Liliopsida</taxon>
        <taxon>Poales</taxon>
        <taxon>Poaceae</taxon>
        <taxon>PACMAD clade</taxon>
        <taxon>Panicoideae</taxon>
        <taxon>Panicodae</taxon>
        <taxon>Paniceae</taxon>
        <taxon>Panicinae</taxon>
        <taxon>Panicum</taxon>
        <taxon>Panicum sect. Panicum</taxon>
    </lineage>
</organism>
<dbReference type="AlphaFoldDB" id="A0A2T8I6J3"/>
<dbReference type="Gramene" id="PVH33280">
    <property type="protein sequence ID" value="PVH33280"/>
    <property type="gene ID" value="PAHAL_9G615700"/>
</dbReference>
<evidence type="ECO:0000256" key="1">
    <source>
        <dbReference type="SAM" id="MobiDB-lite"/>
    </source>
</evidence>
<dbReference type="EMBL" id="CM008054">
    <property type="protein sequence ID" value="PVH33280.1"/>
    <property type="molecule type" value="Genomic_DNA"/>
</dbReference>
<evidence type="ECO:0000313" key="2">
    <source>
        <dbReference type="EMBL" id="PVH33280.1"/>
    </source>
</evidence>
<accession>A0A2T8I6J3</accession>
<feature type="compositionally biased region" description="Low complexity" evidence="1">
    <location>
        <begin position="29"/>
        <end position="48"/>
    </location>
</feature>
<dbReference type="Proteomes" id="UP000243499">
    <property type="component" value="Chromosome 9"/>
</dbReference>
<feature type="compositionally biased region" description="Pro residues" evidence="1">
    <location>
        <begin position="1"/>
        <end position="10"/>
    </location>
</feature>
<feature type="compositionally biased region" description="Basic and acidic residues" evidence="1">
    <location>
        <begin position="146"/>
        <end position="188"/>
    </location>
</feature>
<feature type="region of interest" description="Disordered" evidence="1">
    <location>
        <begin position="1"/>
        <end position="80"/>
    </location>
</feature>
<reference evidence="2" key="1">
    <citation type="submission" date="2018-04" db="EMBL/GenBank/DDBJ databases">
        <title>WGS assembly of Panicum hallii.</title>
        <authorList>
            <person name="Lovell J."/>
            <person name="Jenkins J."/>
            <person name="Lowry D."/>
            <person name="Mamidi S."/>
            <person name="Sreedasyam A."/>
            <person name="Weng X."/>
            <person name="Barry K."/>
            <person name="Bonette J."/>
            <person name="Campitelli B."/>
            <person name="Daum C."/>
            <person name="Gordon S."/>
            <person name="Gould B."/>
            <person name="Lipzen A."/>
            <person name="Macqueen A."/>
            <person name="Palacio-Mejia J."/>
            <person name="Plott C."/>
            <person name="Shakirov E."/>
            <person name="Shu S."/>
            <person name="Yoshinaga Y."/>
            <person name="Zane M."/>
            <person name="Rokhsar D."/>
            <person name="Grimwood J."/>
            <person name="Schmutz J."/>
            <person name="Juenger T."/>
        </authorList>
    </citation>
    <scope>NUCLEOTIDE SEQUENCE [LARGE SCALE GENOMIC DNA]</scope>
    <source>
        <strain evidence="2">FIL2</strain>
    </source>
</reference>
<gene>
    <name evidence="2" type="ORF">PAHAL_9G615700</name>
</gene>
<sequence length="244" mass="26096">MAPPAEPPDPASHSPNRPGITPPARSPTRRPTATGPASRRSGRLSGVSSSGGFGPRWRSRRSGLGSDDALAAVEPDPDDACCFRSRRRSRHLRAGILGSLPPTAAAPFVSSAQGVSGCCAATHVPATRRRIRGSRSPVRRTGCPRRWADREGGGEADGRAVALGRERELPRRDRRAAAHSEERGDERRRTGRRKGGGGERTAASREAGSGRAAARREAGSRRVAVRREELRDRQAWAREEGGEG</sequence>
<feature type="region of interest" description="Disordered" evidence="1">
    <location>
        <begin position="130"/>
        <end position="244"/>
    </location>
</feature>
<protein>
    <submittedName>
        <fullName evidence="2">Uncharacterized protein</fullName>
    </submittedName>
</protein>
<name>A0A2T8I6J3_9POAL</name>
<feature type="compositionally biased region" description="Basic and acidic residues" evidence="1">
    <location>
        <begin position="214"/>
        <end position="244"/>
    </location>
</feature>
<proteinExistence type="predicted"/>